<feature type="domain" description="RES" evidence="1">
    <location>
        <begin position="11"/>
        <end position="137"/>
    </location>
</feature>
<proteinExistence type="predicted"/>
<dbReference type="OrthoDB" id="9789501at2"/>
<dbReference type="STRING" id="762903.Pedsa_3842"/>
<evidence type="ECO:0000313" key="3">
    <source>
        <dbReference type="Proteomes" id="UP000000310"/>
    </source>
</evidence>
<organism evidence="2 3">
    <name type="scientific">Pseudopedobacter saltans (strain ATCC 51119 / DSM 12145 / JCM 21818 / CCUG 39354 / LMG 10337 / NBRC 100064 / NCIMB 13643)</name>
    <name type="common">Pedobacter saltans</name>
    <dbReference type="NCBI Taxonomy" id="762903"/>
    <lineage>
        <taxon>Bacteria</taxon>
        <taxon>Pseudomonadati</taxon>
        <taxon>Bacteroidota</taxon>
        <taxon>Sphingobacteriia</taxon>
        <taxon>Sphingobacteriales</taxon>
        <taxon>Sphingobacteriaceae</taxon>
        <taxon>Pseudopedobacter</taxon>
    </lineage>
</organism>
<dbReference type="HOGENOM" id="CLU_133611_0_1_10"/>
<sequence>MEVFRITLARYAGELKAFGRAALWNSNDVDVIYTSSSQSLACLENVVHRNSLGLNALFKVMSIEIPDNLSVETINLKNLKEDWSSFRNISNTQKIGDEWVKLKTSPVLKVPSSIIPSEFNFLINPLHPDFKRVKLLGSEIFVFDKRIKDK</sequence>
<dbReference type="eggNOG" id="COG5654">
    <property type="taxonomic scope" value="Bacteria"/>
</dbReference>
<dbReference type="Pfam" id="PF08808">
    <property type="entry name" value="RES"/>
    <property type="match status" value="1"/>
</dbReference>
<dbReference type="InterPro" id="IPR014914">
    <property type="entry name" value="RES_dom"/>
</dbReference>
<dbReference type="SMART" id="SM00953">
    <property type="entry name" value="RES"/>
    <property type="match status" value="1"/>
</dbReference>
<accession>F0S797</accession>
<reference evidence="3" key="2">
    <citation type="submission" date="2011-02" db="EMBL/GenBank/DDBJ databases">
        <title>The complete genome of Pedobacter saltans DSM 12145.</title>
        <authorList>
            <consortium name="US DOE Joint Genome Institute (JGI-PGF)"/>
            <person name="Lucas S."/>
            <person name="Copeland A."/>
            <person name="Lapidus A."/>
            <person name="Bruce D."/>
            <person name="Goodwin L."/>
            <person name="Pitluck S."/>
            <person name="Kyrpides N."/>
            <person name="Mavromatis K."/>
            <person name="Pagani I."/>
            <person name="Ivanova N."/>
            <person name="Ovchinnikova G."/>
            <person name="Lu M."/>
            <person name="Detter J.C."/>
            <person name="Han C."/>
            <person name="Land M."/>
            <person name="Hauser L."/>
            <person name="Markowitz V."/>
            <person name="Cheng J.-F."/>
            <person name="Hugenholtz P."/>
            <person name="Woyke T."/>
            <person name="Wu D."/>
            <person name="Tindall B."/>
            <person name="Pomrenke H.G."/>
            <person name="Brambilla E."/>
            <person name="Klenk H.-P."/>
            <person name="Eisen J.A."/>
        </authorList>
    </citation>
    <scope>NUCLEOTIDE SEQUENCE [LARGE SCALE GENOMIC DNA]</scope>
    <source>
        <strain evidence="3">ATCC 51119 / DSM 12145 / JCM 21818 / LMG 10337 / NBRC 100064 / NCIMB 13643</strain>
    </source>
</reference>
<dbReference type="KEGG" id="psn:Pedsa_3842"/>
<gene>
    <name evidence="2" type="ordered locus">Pedsa_3842</name>
</gene>
<keyword evidence="3" id="KW-1185">Reference proteome</keyword>
<dbReference type="EMBL" id="CP002545">
    <property type="protein sequence ID" value="ADY54370.1"/>
    <property type="molecule type" value="Genomic_DNA"/>
</dbReference>
<name>F0S797_PSESL</name>
<evidence type="ECO:0000313" key="2">
    <source>
        <dbReference type="EMBL" id="ADY54370.1"/>
    </source>
</evidence>
<reference evidence="2 3" key="1">
    <citation type="journal article" date="2011" name="Stand. Genomic Sci.">
        <title>Complete genome sequence of the gliding, heparinolytic Pedobacter saltans type strain (113).</title>
        <authorList>
            <person name="Liolios K."/>
            <person name="Sikorski J."/>
            <person name="Lu M."/>
            <person name="Nolan M."/>
            <person name="Lapidus A."/>
            <person name="Lucas S."/>
            <person name="Hammon N."/>
            <person name="Deshpande S."/>
            <person name="Cheng J.F."/>
            <person name="Tapia R."/>
            <person name="Han C."/>
            <person name="Goodwin L."/>
            <person name="Pitluck S."/>
            <person name="Huntemann M."/>
            <person name="Ivanova N."/>
            <person name="Pagani I."/>
            <person name="Mavromatis K."/>
            <person name="Ovchinikova G."/>
            <person name="Pati A."/>
            <person name="Chen A."/>
            <person name="Palaniappan K."/>
            <person name="Land M."/>
            <person name="Hauser L."/>
            <person name="Brambilla E.M."/>
            <person name="Kotsyurbenko O."/>
            <person name="Rohde M."/>
            <person name="Tindall B.J."/>
            <person name="Abt B."/>
            <person name="Goker M."/>
            <person name="Detter J.C."/>
            <person name="Woyke T."/>
            <person name="Bristow J."/>
            <person name="Eisen J.A."/>
            <person name="Markowitz V."/>
            <person name="Hugenholtz P."/>
            <person name="Klenk H.P."/>
            <person name="Kyrpides N.C."/>
        </authorList>
    </citation>
    <scope>NUCLEOTIDE SEQUENCE [LARGE SCALE GENOMIC DNA]</scope>
    <source>
        <strain evidence="3">ATCC 51119 / DSM 12145 / JCM 21818 / LMG 10337 / NBRC 100064 / NCIMB 13643</strain>
    </source>
</reference>
<dbReference type="AlphaFoldDB" id="F0S797"/>
<dbReference type="Proteomes" id="UP000000310">
    <property type="component" value="Chromosome"/>
</dbReference>
<evidence type="ECO:0000259" key="1">
    <source>
        <dbReference type="SMART" id="SM00953"/>
    </source>
</evidence>
<protein>
    <submittedName>
        <fullName evidence="2">RES domain protein</fullName>
    </submittedName>
</protein>